<dbReference type="Pfam" id="PF04138">
    <property type="entry name" value="GtrA_DPMS_TM"/>
    <property type="match status" value="1"/>
</dbReference>
<organism evidence="8 9">
    <name type="scientific">Terrilactibacillus laevilacticus</name>
    <dbReference type="NCBI Taxonomy" id="1380157"/>
    <lineage>
        <taxon>Bacteria</taxon>
        <taxon>Bacillati</taxon>
        <taxon>Bacillota</taxon>
        <taxon>Bacilli</taxon>
        <taxon>Bacillales</taxon>
        <taxon>Bacillaceae</taxon>
        <taxon>Terrilactibacillus</taxon>
    </lineage>
</organism>
<evidence type="ECO:0000256" key="2">
    <source>
        <dbReference type="ARBA" id="ARBA00009399"/>
    </source>
</evidence>
<evidence type="ECO:0000256" key="3">
    <source>
        <dbReference type="ARBA" id="ARBA00022692"/>
    </source>
</evidence>
<feature type="domain" description="GtrA/DPMS transmembrane" evidence="7">
    <location>
        <begin position="10"/>
        <end position="125"/>
    </location>
</feature>
<dbReference type="RefSeq" id="WP_141191874.1">
    <property type="nucleotide sequence ID" value="NZ_JBHUMR010000019.1"/>
</dbReference>
<evidence type="ECO:0000256" key="1">
    <source>
        <dbReference type="ARBA" id="ARBA00004141"/>
    </source>
</evidence>
<evidence type="ECO:0000256" key="5">
    <source>
        <dbReference type="ARBA" id="ARBA00023136"/>
    </source>
</evidence>
<dbReference type="EMBL" id="JBHUMR010000019">
    <property type="protein sequence ID" value="MFD2618534.1"/>
    <property type="molecule type" value="Genomic_DNA"/>
</dbReference>
<reference evidence="9" key="1">
    <citation type="journal article" date="2019" name="Int. J. Syst. Evol. Microbiol.">
        <title>The Global Catalogue of Microorganisms (GCM) 10K type strain sequencing project: providing services to taxonomists for standard genome sequencing and annotation.</title>
        <authorList>
            <consortium name="The Broad Institute Genomics Platform"/>
            <consortium name="The Broad Institute Genome Sequencing Center for Infectious Disease"/>
            <person name="Wu L."/>
            <person name="Ma J."/>
        </authorList>
    </citation>
    <scope>NUCLEOTIDE SEQUENCE [LARGE SCALE GENOMIC DNA]</scope>
    <source>
        <strain evidence="9">TISTR 2241</strain>
    </source>
</reference>
<feature type="transmembrane region" description="Helical" evidence="6">
    <location>
        <begin position="34"/>
        <end position="54"/>
    </location>
</feature>
<keyword evidence="4 6" id="KW-1133">Transmembrane helix</keyword>
<feature type="transmembrane region" description="Helical" evidence="6">
    <location>
        <begin position="106"/>
        <end position="124"/>
    </location>
</feature>
<sequence length="134" mass="14912">MSNSIVSIIKFGIVGCLNTLIDFIVFALLTAVGIPYVISQCISYGAGVLNSYILNRSWTFKQSKQTGKTQEFGKFVVVNIVTLFITLSLLAFFYQVMGYPKLVSKGIATIIGVAINFVGSRFWVFREHRKAKDI</sequence>
<keyword evidence="3 6" id="KW-0812">Transmembrane</keyword>
<dbReference type="PANTHER" id="PTHR38459:SF1">
    <property type="entry name" value="PROPHAGE BACTOPRENOL-LINKED GLUCOSE TRANSLOCASE HOMOLOG"/>
    <property type="match status" value="1"/>
</dbReference>
<evidence type="ECO:0000256" key="4">
    <source>
        <dbReference type="ARBA" id="ARBA00022989"/>
    </source>
</evidence>
<comment type="caution">
    <text evidence="8">The sequence shown here is derived from an EMBL/GenBank/DDBJ whole genome shotgun (WGS) entry which is preliminary data.</text>
</comment>
<dbReference type="PANTHER" id="PTHR38459">
    <property type="entry name" value="PROPHAGE BACTOPRENOL-LINKED GLUCOSE TRANSLOCASE HOMOLOG"/>
    <property type="match status" value="1"/>
</dbReference>
<evidence type="ECO:0000256" key="6">
    <source>
        <dbReference type="SAM" id="Phobius"/>
    </source>
</evidence>
<dbReference type="InterPro" id="IPR051401">
    <property type="entry name" value="GtrA_CellWall_Glycosyl"/>
</dbReference>
<comment type="similarity">
    <text evidence="2">Belongs to the GtrA family.</text>
</comment>
<name>A0ABW5PUC2_9BACI</name>
<dbReference type="Proteomes" id="UP001597458">
    <property type="component" value="Unassembled WGS sequence"/>
</dbReference>
<keyword evidence="9" id="KW-1185">Reference proteome</keyword>
<proteinExistence type="inferred from homology"/>
<accession>A0ABW5PUC2</accession>
<keyword evidence="5 6" id="KW-0472">Membrane</keyword>
<evidence type="ECO:0000259" key="7">
    <source>
        <dbReference type="Pfam" id="PF04138"/>
    </source>
</evidence>
<gene>
    <name evidence="8" type="ORF">ACFSTF_14620</name>
</gene>
<evidence type="ECO:0000313" key="9">
    <source>
        <dbReference type="Proteomes" id="UP001597458"/>
    </source>
</evidence>
<dbReference type="InterPro" id="IPR007267">
    <property type="entry name" value="GtrA_DPMS_TM"/>
</dbReference>
<feature type="transmembrane region" description="Helical" evidence="6">
    <location>
        <begin position="7"/>
        <end position="28"/>
    </location>
</feature>
<protein>
    <submittedName>
        <fullName evidence="8">GtrA family protein</fullName>
    </submittedName>
</protein>
<evidence type="ECO:0000313" key="8">
    <source>
        <dbReference type="EMBL" id="MFD2618534.1"/>
    </source>
</evidence>
<feature type="transmembrane region" description="Helical" evidence="6">
    <location>
        <begin position="75"/>
        <end position="94"/>
    </location>
</feature>
<comment type="subcellular location">
    <subcellularLocation>
        <location evidence="1">Membrane</location>
        <topology evidence="1">Multi-pass membrane protein</topology>
    </subcellularLocation>
</comment>